<dbReference type="Pfam" id="PF09773">
    <property type="entry name" value="Meckelin"/>
    <property type="match status" value="1"/>
</dbReference>
<sequence length="566" mass="65221">LSYFSIYIVIVSSFDWPSIGFAYPCKKEGFVFDTNNLICRKCEKNTEPKGFQCQCMAGFVIKKDTGSYDKLDCEQCKNGTVPSMDKLHCRPCQGLIDFDNQRCFCGFDEILVERDISGALLDVFNCVRCAVGTYPSSDRRNCVPCNSFPILPNQNCSCNVPNSICYDDKLTGYAQTLENGKGEIVDYGGKQVRSRLFKRKLKETVYLCEEFNTANACQTLGNLCTLVLHNRNHPACKVIYDLKRSRKHDVPQLYFIDRPDKKKDITNVYRPQSRIQISVAEFDIEGRLISFRKSISGSDFNFCNGSFNEFDAALNFGTKFEVKCSLNYELLWDKLGKDGRENRFYDLYISYNTSIMDTESTKLFGLPILLKNLEQNQNKRDGHNLQFITRFFMMDRIGGVASESEDESIPEAIRFLKKFHLKIQLLDTREYPQLSGTIYPPLIEIEYGVITREELEEARKNNLEGSGFTFEFKIDYSMDIRESIKDIEISIGVLSAIAVFWSVVQTWTWSRRSGKMTIDPFTLIEFLANACGNLAHVFFIVIYFASLYYMIFFKQQNYIYVILPDE</sequence>
<feature type="non-terminal residue" evidence="2">
    <location>
        <position position="1"/>
    </location>
</feature>
<dbReference type="PANTHER" id="PTHR21274:SF0">
    <property type="entry name" value="MECKELIN"/>
    <property type="match status" value="1"/>
</dbReference>
<keyword evidence="1" id="KW-1133">Transmembrane helix</keyword>
<evidence type="ECO:0000313" key="2">
    <source>
        <dbReference type="EMBL" id="CDW33028.1"/>
    </source>
</evidence>
<evidence type="ECO:0000256" key="1">
    <source>
        <dbReference type="SAM" id="Phobius"/>
    </source>
</evidence>
<dbReference type="OrthoDB" id="419138at2759"/>
<reference evidence="2" key="1">
    <citation type="submission" date="2014-05" db="EMBL/GenBank/DDBJ databases">
        <authorList>
            <person name="Chronopoulou M."/>
        </authorList>
    </citation>
    <scope>NUCLEOTIDE SEQUENCE</scope>
    <source>
        <tissue evidence="2">Whole organism</tissue>
    </source>
</reference>
<name>A0A0K2U491_LEPSM</name>
<accession>A0A0K2U491</accession>
<feature type="transmembrane region" description="Helical" evidence="1">
    <location>
        <begin position="530"/>
        <end position="551"/>
    </location>
</feature>
<dbReference type="GO" id="GO:0036038">
    <property type="term" value="C:MKS complex"/>
    <property type="evidence" value="ECO:0007669"/>
    <property type="project" value="InterPro"/>
</dbReference>
<dbReference type="AlphaFoldDB" id="A0A0K2U491"/>
<feature type="transmembrane region" description="Helical" evidence="1">
    <location>
        <begin position="489"/>
        <end position="509"/>
    </location>
</feature>
<dbReference type="InterPro" id="IPR019170">
    <property type="entry name" value="Meckelin"/>
</dbReference>
<organism evidence="2">
    <name type="scientific">Lepeophtheirus salmonis</name>
    <name type="common">Salmon louse</name>
    <name type="synonym">Caligus salmonis</name>
    <dbReference type="NCBI Taxonomy" id="72036"/>
    <lineage>
        <taxon>Eukaryota</taxon>
        <taxon>Metazoa</taxon>
        <taxon>Ecdysozoa</taxon>
        <taxon>Arthropoda</taxon>
        <taxon>Crustacea</taxon>
        <taxon>Multicrustacea</taxon>
        <taxon>Hexanauplia</taxon>
        <taxon>Copepoda</taxon>
        <taxon>Siphonostomatoida</taxon>
        <taxon>Caligidae</taxon>
        <taxon>Lepeophtheirus</taxon>
    </lineage>
</organism>
<dbReference type="PANTHER" id="PTHR21274">
    <property type="entry name" value="MECKELIN"/>
    <property type="match status" value="1"/>
</dbReference>
<dbReference type="EMBL" id="HACA01015667">
    <property type="protein sequence ID" value="CDW33028.1"/>
    <property type="molecule type" value="Transcribed_RNA"/>
</dbReference>
<feature type="non-terminal residue" evidence="2">
    <location>
        <position position="566"/>
    </location>
</feature>
<gene>
    <name evidence="2" type="primary">TMEM67</name>
</gene>
<proteinExistence type="predicted"/>
<keyword evidence="1" id="KW-0472">Membrane</keyword>
<keyword evidence="1 2" id="KW-0812">Transmembrane</keyword>
<dbReference type="GO" id="GO:0060271">
    <property type="term" value="P:cilium assembly"/>
    <property type="evidence" value="ECO:0007669"/>
    <property type="project" value="InterPro"/>
</dbReference>
<protein>
    <submittedName>
        <fullName evidence="2">Transmembrane protein 67 [Latimeria chalumnae]</fullName>
    </submittedName>
</protein>